<dbReference type="EMBL" id="JACGWJ010000016">
    <property type="protein sequence ID" value="KAL0361681.1"/>
    <property type="molecule type" value="Genomic_DNA"/>
</dbReference>
<evidence type="ECO:0000313" key="3">
    <source>
        <dbReference type="EMBL" id="KAL0361681.1"/>
    </source>
</evidence>
<evidence type="ECO:0000256" key="1">
    <source>
        <dbReference type="PROSITE-ProRule" id="PRU00176"/>
    </source>
</evidence>
<feature type="domain" description="RRM" evidence="2">
    <location>
        <begin position="7"/>
        <end position="78"/>
    </location>
</feature>
<dbReference type="InterPro" id="IPR035979">
    <property type="entry name" value="RBD_domain_sf"/>
</dbReference>
<dbReference type="SUPFAM" id="SSF54928">
    <property type="entry name" value="RNA-binding domain, RBD"/>
    <property type="match status" value="1"/>
</dbReference>
<keyword evidence="3" id="KW-0687">Ribonucleoprotein</keyword>
<keyword evidence="1" id="KW-0694">RNA-binding</keyword>
<dbReference type="PANTHER" id="PTHR48035:SF2">
    <property type="entry name" value="RNA-BINDING REGION RNP-1 DOMAIN-CONTAINING PROTEIN"/>
    <property type="match status" value="1"/>
</dbReference>
<dbReference type="SMART" id="SM00360">
    <property type="entry name" value="RRM"/>
    <property type="match status" value="1"/>
</dbReference>
<evidence type="ECO:0000259" key="2">
    <source>
        <dbReference type="PROSITE" id="PS50102"/>
    </source>
</evidence>
<organism evidence="3">
    <name type="scientific">Sesamum radiatum</name>
    <name type="common">Black benniseed</name>
    <dbReference type="NCBI Taxonomy" id="300843"/>
    <lineage>
        <taxon>Eukaryota</taxon>
        <taxon>Viridiplantae</taxon>
        <taxon>Streptophyta</taxon>
        <taxon>Embryophyta</taxon>
        <taxon>Tracheophyta</taxon>
        <taxon>Spermatophyta</taxon>
        <taxon>Magnoliopsida</taxon>
        <taxon>eudicotyledons</taxon>
        <taxon>Gunneridae</taxon>
        <taxon>Pentapetalae</taxon>
        <taxon>asterids</taxon>
        <taxon>lamiids</taxon>
        <taxon>Lamiales</taxon>
        <taxon>Pedaliaceae</taxon>
        <taxon>Sesamum</taxon>
    </lineage>
</organism>
<gene>
    <name evidence="3" type="ORF">Sradi_3852600</name>
</gene>
<dbReference type="Pfam" id="PF00076">
    <property type="entry name" value="RRM_1"/>
    <property type="match status" value="1"/>
</dbReference>
<dbReference type="PANTHER" id="PTHR48035">
    <property type="entry name" value="HETEROGENEOUS NUCLEAR RIBONUCLEOPROTEIN 1"/>
    <property type="match status" value="1"/>
</dbReference>
<dbReference type="InterPro" id="IPR000504">
    <property type="entry name" value="RRM_dom"/>
</dbReference>
<dbReference type="PROSITE" id="PS50102">
    <property type="entry name" value="RRM"/>
    <property type="match status" value="1"/>
</dbReference>
<dbReference type="Gene3D" id="3.30.70.330">
    <property type="match status" value="1"/>
</dbReference>
<dbReference type="GO" id="GO:1990904">
    <property type="term" value="C:ribonucleoprotein complex"/>
    <property type="evidence" value="ECO:0007669"/>
    <property type="project" value="UniProtKB-KW"/>
</dbReference>
<protein>
    <submittedName>
        <fullName evidence="3">Heterogeneous nuclear ribonucleoprotein 1</fullName>
    </submittedName>
</protein>
<name>A0AAW2Q241_SESRA</name>
<dbReference type="InterPro" id="IPR053260">
    <property type="entry name" value="hnRNP"/>
</dbReference>
<sequence length="78" mass="8588">MEDAEQNKLFVGGISWETTEDILKEHFAKYGTVLGSVIAKDRNTGSPRGFAFVTFSESSAVDRALQDSHQILARTVVI</sequence>
<dbReference type="AlphaFoldDB" id="A0AAW2Q241"/>
<accession>A0AAW2Q241</accession>
<dbReference type="InterPro" id="IPR012677">
    <property type="entry name" value="Nucleotide-bd_a/b_plait_sf"/>
</dbReference>
<reference evidence="3" key="2">
    <citation type="journal article" date="2024" name="Plant">
        <title>Genomic evolution and insights into agronomic trait innovations of Sesamum species.</title>
        <authorList>
            <person name="Miao H."/>
            <person name="Wang L."/>
            <person name="Qu L."/>
            <person name="Liu H."/>
            <person name="Sun Y."/>
            <person name="Le M."/>
            <person name="Wang Q."/>
            <person name="Wei S."/>
            <person name="Zheng Y."/>
            <person name="Lin W."/>
            <person name="Duan Y."/>
            <person name="Cao H."/>
            <person name="Xiong S."/>
            <person name="Wang X."/>
            <person name="Wei L."/>
            <person name="Li C."/>
            <person name="Ma Q."/>
            <person name="Ju M."/>
            <person name="Zhao R."/>
            <person name="Li G."/>
            <person name="Mu C."/>
            <person name="Tian Q."/>
            <person name="Mei H."/>
            <person name="Zhang T."/>
            <person name="Gao T."/>
            <person name="Zhang H."/>
        </authorList>
    </citation>
    <scope>NUCLEOTIDE SEQUENCE</scope>
    <source>
        <strain evidence="3">G02</strain>
    </source>
</reference>
<proteinExistence type="predicted"/>
<comment type="caution">
    <text evidence="3">The sequence shown here is derived from an EMBL/GenBank/DDBJ whole genome shotgun (WGS) entry which is preliminary data.</text>
</comment>
<dbReference type="GO" id="GO:0003723">
    <property type="term" value="F:RNA binding"/>
    <property type="evidence" value="ECO:0007669"/>
    <property type="project" value="UniProtKB-UniRule"/>
</dbReference>
<reference evidence="3" key="1">
    <citation type="submission" date="2020-06" db="EMBL/GenBank/DDBJ databases">
        <authorList>
            <person name="Li T."/>
            <person name="Hu X."/>
            <person name="Zhang T."/>
            <person name="Song X."/>
            <person name="Zhang H."/>
            <person name="Dai N."/>
            <person name="Sheng W."/>
            <person name="Hou X."/>
            <person name="Wei L."/>
        </authorList>
    </citation>
    <scope>NUCLEOTIDE SEQUENCE</scope>
    <source>
        <strain evidence="3">G02</strain>
        <tissue evidence="3">Leaf</tissue>
    </source>
</reference>